<evidence type="ECO:0000313" key="5">
    <source>
        <dbReference type="EMBL" id="TKS65730.1"/>
    </source>
</evidence>
<feature type="chain" id="PRO_5020589094" evidence="4">
    <location>
        <begin position="17"/>
        <end position="244"/>
    </location>
</feature>
<dbReference type="PANTHER" id="PTHR45048">
    <property type="match status" value="1"/>
</dbReference>
<sequence length="244" mass="28091">MFTSCLVSIATLLVSGSYDRTVALWDMWSLRQSVILKAHSDWVTDVSVSADRKLVSSASKVLDSLRGRHRHYVQVLDSLRGRHGDYVQVLDSLRGRYGDYVQVLDSLRGRLRDYVQVLVSLRGRHRDYVQVLDSLRGRHRDYVQVLDSLWGRHGDYVQVLDSLRGRHGDYDRTVRLWNIENVEEIPEVLEGKRTEGTGVHVLKCEQCGKPFPVSRLQTSDLLTQCVFCRLKSPSRYRPQPPPLM</sequence>
<organism evidence="5 6">
    <name type="scientific">Collichthys lucidus</name>
    <name type="common">Big head croaker</name>
    <name type="synonym">Sciaena lucida</name>
    <dbReference type="NCBI Taxonomy" id="240159"/>
    <lineage>
        <taxon>Eukaryota</taxon>
        <taxon>Metazoa</taxon>
        <taxon>Chordata</taxon>
        <taxon>Craniata</taxon>
        <taxon>Vertebrata</taxon>
        <taxon>Euteleostomi</taxon>
        <taxon>Actinopterygii</taxon>
        <taxon>Neopterygii</taxon>
        <taxon>Teleostei</taxon>
        <taxon>Neoteleostei</taxon>
        <taxon>Acanthomorphata</taxon>
        <taxon>Eupercaria</taxon>
        <taxon>Sciaenidae</taxon>
        <taxon>Collichthys</taxon>
    </lineage>
</organism>
<gene>
    <name evidence="5" type="ORF">D9C73_028236</name>
</gene>
<dbReference type="EMBL" id="ML241020">
    <property type="protein sequence ID" value="TKS65730.1"/>
    <property type="molecule type" value="Genomic_DNA"/>
</dbReference>
<dbReference type="Pfam" id="PF00400">
    <property type="entry name" value="WD40"/>
    <property type="match status" value="2"/>
</dbReference>
<dbReference type="PROSITE" id="PS50082">
    <property type="entry name" value="WD_REPEATS_2"/>
    <property type="match status" value="1"/>
</dbReference>
<keyword evidence="6" id="KW-1185">Reference proteome</keyword>
<dbReference type="PANTHER" id="PTHR45048:SF1">
    <property type="entry name" value="WD REPEAT-CONTAINING PROTEIN 88"/>
    <property type="match status" value="1"/>
</dbReference>
<keyword evidence="2" id="KW-0677">Repeat</keyword>
<accession>A0A4U5TW97</accession>
<dbReference type="Gene3D" id="2.130.10.10">
    <property type="entry name" value="YVTN repeat-like/Quinoprotein amine dehydrogenase"/>
    <property type="match status" value="1"/>
</dbReference>
<dbReference type="Proteomes" id="UP000298787">
    <property type="component" value="Unassembled WGS sequence"/>
</dbReference>
<dbReference type="InterPro" id="IPR015943">
    <property type="entry name" value="WD40/YVTN_repeat-like_dom_sf"/>
</dbReference>
<evidence type="ECO:0000256" key="3">
    <source>
        <dbReference type="PROSITE-ProRule" id="PRU00221"/>
    </source>
</evidence>
<name>A0A4U5TW97_COLLU</name>
<feature type="signal peptide" evidence="4">
    <location>
        <begin position="1"/>
        <end position="16"/>
    </location>
</feature>
<reference evidence="5 6" key="1">
    <citation type="submission" date="2019-01" db="EMBL/GenBank/DDBJ databases">
        <title>Genome Assembly of Collichthys lucidus.</title>
        <authorList>
            <person name="Cai M."/>
            <person name="Xiao S."/>
        </authorList>
    </citation>
    <scope>NUCLEOTIDE SEQUENCE [LARGE SCALE GENOMIC DNA]</scope>
    <source>
        <strain evidence="5">JT15FE1705JMU</strain>
        <tissue evidence="5">Muscle</tissue>
    </source>
</reference>
<evidence type="ECO:0000313" key="6">
    <source>
        <dbReference type="Proteomes" id="UP000298787"/>
    </source>
</evidence>
<feature type="repeat" description="WD" evidence="3">
    <location>
        <begin position="12"/>
        <end position="27"/>
    </location>
</feature>
<dbReference type="InterPro" id="IPR019775">
    <property type="entry name" value="WD40_repeat_CS"/>
</dbReference>
<evidence type="ECO:0000256" key="4">
    <source>
        <dbReference type="SAM" id="SignalP"/>
    </source>
</evidence>
<dbReference type="STRING" id="240159.A0A4U5TW97"/>
<proteinExistence type="predicted"/>
<evidence type="ECO:0000256" key="1">
    <source>
        <dbReference type="ARBA" id="ARBA00022574"/>
    </source>
</evidence>
<dbReference type="InterPro" id="IPR036322">
    <property type="entry name" value="WD40_repeat_dom_sf"/>
</dbReference>
<keyword evidence="4" id="KW-0732">Signal</keyword>
<dbReference type="AlphaFoldDB" id="A0A4U5TW97"/>
<keyword evidence="1 3" id="KW-0853">WD repeat</keyword>
<dbReference type="PROSITE" id="PS00678">
    <property type="entry name" value="WD_REPEATS_1"/>
    <property type="match status" value="1"/>
</dbReference>
<protein>
    <submittedName>
        <fullName evidence="5">WD repeat-containing protein 88 PQQ repeat and</fullName>
    </submittedName>
</protein>
<dbReference type="SUPFAM" id="SSF50978">
    <property type="entry name" value="WD40 repeat-like"/>
    <property type="match status" value="1"/>
</dbReference>
<dbReference type="InterPro" id="IPR001680">
    <property type="entry name" value="WD40_rpt"/>
</dbReference>
<evidence type="ECO:0000256" key="2">
    <source>
        <dbReference type="ARBA" id="ARBA00022737"/>
    </source>
</evidence>